<dbReference type="Proteomes" id="UP000028252">
    <property type="component" value="Unassembled WGS sequence"/>
</dbReference>
<evidence type="ECO:0000313" key="2">
    <source>
        <dbReference type="EMBL" id="KEA62409.1"/>
    </source>
</evidence>
<proteinExistence type="predicted"/>
<organism evidence="2 3">
    <name type="scientific">Marinobacterium lacunae</name>
    <dbReference type="NCBI Taxonomy" id="1232683"/>
    <lineage>
        <taxon>Bacteria</taxon>
        <taxon>Pseudomonadati</taxon>
        <taxon>Pseudomonadota</taxon>
        <taxon>Gammaproteobacteria</taxon>
        <taxon>Oceanospirillales</taxon>
        <taxon>Oceanospirillaceae</taxon>
        <taxon>Marinobacterium</taxon>
    </lineage>
</organism>
<dbReference type="OrthoDB" id="5296182at2"/>
<name>A0A081FV54_9GAMM</name>
<comment type="caution">
    <text evidence="2">The sequence shown here is derived from an EMBL/GenBank/DDBJ whole genome shotgun (WGS) entry which is preliminary data.</text>
</comment>
<dbReference type="RefSeq" id="WP_036190612.1">
    <property type="nucleotide sequence ID" value="NZ_JMQN01000048.1"/>
</dbReference>
<keyword evidence="3" id="KW-1185">Reference proteome</keyword>
<dbReference type="InterPro" id="IPR021357">
    <property type="entry name" value="DUF2782"/>
</dbReference>
<accession>A0A081FV54</accession>
<sequence length="94" mass="10617">MMKEFLLAGLLAMAPLAQAEVVTNTETSEPEITISHDKEATYYEYKINGQLKEIKVVPKVGKPYYLVPAPGSGDEYIRAEKSQILLPKWVIFSW</sequence>
<keyword evidence="1" id="KW-0732">Signal</keyword>
<feature type="signal peptide" evidence="1">
    <location>
        <begin position="1"/>
        <end position="19"/>
    </location>
</feature>
<feature type="chain" id="PRO_5001757408" description="DUF2782 domain-containing protein" evidence="1">
    <location>
        <begin position="20"/>
        <end position="94"/>
    </location>
</feature>
<dbReference type="PATRIC" id="fig|1232683.4.peg.3246"/>
<evidence type="ECO:0000313" key="3">
    <source>
        <dbReference type="Proteomes" id="UP000028252"/>
    </source>
</evidence>
<protein>
    <recommendedName>
        <fullName evidence="4">DUF2782 domain-containing protein</fullName>
    </recommendedName>
</protein>
<dbReference type="Pfam" id="PF11191">
    <property type="entry name" value="DUF2782"/>
    <property type="match status" value="1"/>
</dbReference>
<gene>
    <name evidence="2" type="ORF">ADIMK_3300</name>
</gene>
<reference evidence="2 3" key="1">
    <citation type="submission" date="2014-04" db="EMBL/GenBank/DDBJ databases">
        <title>Marinobacterium kochiensis sp. nov., isolated from sediment sample collected from Kochi backwaters in Kerala, India.</title>
        <authorList>
            <person name="Singh A."/>
            <person name="Pinnaka A.K."/>
        </authorList>
    </citation>
    <scope>NUCLEOTIDE SEQUENCE [LARGE SCALE GENOMIC DNA]</scope>
    <source>
        <strain evidence="2 3">AK27</strain>
    </source>
</reference>
<evidence type="ECO:0008006" key="4">
    <source>
        <dbReference type="Google" id="ProtNLM"/>
    </source>
</evidence>
<dbReference type="STRING" id="1232683.ADIMK_3300"/>
<dbReference type="EMBL" id="JMQN01000048">
    <property type="protein sequence ID" value="KEA62409.1"/>
    <property type="molecule type" value="Genomic_DNA"/>
</dbReference>
<evidence type="ECO:0000256" key="1">
    <source>
        <dbReference type="SAM" id="SignalP"/>
    </source>
</evidence>
<dbReference type="AlphaFoldDB" id="A0A081FV54"/>
<dbReference type="Gene3D" id="2.20.130.30">
    <property type="entry name" value="Protein of unknown function DUF2782"/>
    <property type="match status" value="1"/>
</dbReference>
<dbReference type="eggNOG" id="ENOG5032ZXK">
    <property type="taxonomic scope" value="Bacteria"/>
</dbReference>